<evidence type="ECO:0000256" key="3">
    <source>
        <dbReference type="ARBA" id="ARBA00023157"/>
    </source>
</evidence>
<dbReference type="CDD" id="cd02966">
    <property type="entry name" value="TlpA_like_family"/>
    <property type="match status" value="1"/>
</dbReference>
<evidence type="ECO:0000313" key="7">
    <source>
        <dbReference type="Proteomes" id="UP001529085"/>
    </source>
</evidence>
<name>A0ABT6G2Z9_9FLAO</name>
<dbReference type="Proteomes" id="UP001529085">
    <property type="component" value="Unassembled WGS sequence"/>
</dbReference>
<dbReference type="InterPro" id="IPR050553">
    <property type="entry name" value="Thioredoxin_ResA/DsbE_sf"/>
</dbReference>
<dbReference type="Pfam" id="PF14289">
    <property type="entry name" value="DUF4369"/>
    <property type="match status" value="1"/>
</dbReference>
<keyword evidence="3" id="KW-1015">Disulfide bond</keyword>
<dbReference type="InterPro" id="IPR036249">
    <property type="entry name" value="Thioredoxin-like_sf"/>
</dbReference>
<keyword evidence="7" id="KW-1185">Reference proteome</keyword>
<gene>
    <name evidence="6" type="ORF">P7122_11115</name>
</gene>
<dbReference type="InterPro" id="IPR017937">
    <property type="entry name" value="Thioredoxin_CS"/>
</dbReference>
<comment type="caution">
    <text evidence="6">The sequence shown here is derived from an EMBL/GenBank/DDBJ whole genome shotgun (WGS) entry which is preliminary data.</text>
</comment>
<evidence type="ECO:0000256" key="1">
    <source>
        <dbReference type="ARBA" id="ARBA00004196"/>
    </source>
</evidence>
<dbReference type="RefSeq" id="WP_278005873.1">
    <property type="nucleotide sequence ID" value="NZ_JARSBN010000005.1"/>
</dbReference>
<accession>A0ABT6G2Z9</accession>
<comment type="subcellular location">
    <subcellularLocation>
        <location evidence="1">Cell envelope</location>
    </subcellularLocation>
</comment>
<dbReference type="SUPFAM" id="SSF52833">
    <property type="entry name" value="Thioredoxin-like"/>
    <property type="match status" value="1"/>
</dbReference>
<protein>
    <submittedName>
        <fullName evidence="6">TlpA disulfide reductase family protein</fullName>
    </submittedName>
</protein>
<dbReference type="Gene3D" id="3.40.30.10">
    <property type="entry name" value="Glutaredoxin"/>
    <property type="match status" value="1"/>
</dbReference>
<proteinExistence type="predicted"/>
<evidence type="ECO:0000313" key="6">
    <source>
        <dbReference type="EMBL" id="MDG4716428.1"/>
    </source>
</evidence>
<dbReference type="EMBL" id="JARSBN010000005">
    <property type="protein sequence ID" value="MDG4716428.1"/>
    <property type="molecule type" value="Genomic_DNA"/>
</dbReference>
<evidence type="ECO:0000256" key="2">
    <source>
        <dbReference type="ARBA" id="ARBA00022748"/>
    </source>
</evidence>
<dbReference type="Pfam" id="PF00578">
    <property type="entry name" value="AhpC-TSA"/>
    <property type="match status" value="1"/>
</dbReference>
<reference evidence="6 7" key="1">
    <citation type="submission" date="2023-03" db="EMBL/GenBank/DDBJ databases">
        <title>Strain YYF002 represents a novel species in the genus Winogradskyella isolated from seawater.</title>
        <authorList>
            <person name="Fu Z.-Y."/>
        </authorList>
    </citation>
    <scope>NUCLEOTIDE SEQUENCE [LARGE SCALE GENOMIC DNA]</scope>
    <source>
        <strain evidence="6 7">YYF002</strain>
    </source>
</reference>
<keyword evidence="2" id="KW-0201">Cytochrome c-type biogenesis</keyword>
<dbReference type="PROSITE" id="PS00194">
    <property type="entry name" value="THIOREDOXIN_1"/>
    <property type="match status" value="1"/>
</dbReference>
<dbReference type="PANTHER" id="PTHR42852:SF6">
    <property type="entry name" value="THIOL:DISULFIDE INTERCHANGE PROTEIN DSBE"/>
    <property type="match status" value="1"/>
</dbReference>
<evidence type="ECO:0000256" key="4">
    <source>
        <dbReference type="ARBA" id="ARBA00023284"/>
    </source>
</evidence>
<keyword evidence="4" id="KW-0676">Redox-active center</keyword>
<sequence>MRKITILFLITLCLSCKEEKQIKFSLTGTTNSIEDGTLLFLDIESHNILDSTIVVDNKFAFERNLPEPIVTGILRTKDFSHYRFIWLENDDMTFDASNTDFRNAKITGSESETLSQKLYNLVKEVEPHSKEQREIEQKFINNNPNSIVSANILATYSTTWGKETTEKLFNNFSLENKNTLYGKEIASFIELNKNPRIGDYYVDFEMKNTTGKTLKLSDNLGKLTLLEFWSSNCAPCKKENPNLIKTYNRFNSFGFEIFAVSHDIDKEKWIKAIETDKLAWIHVSDLKRSDKASLIYGINGIPDNFLINEEGIIVGRNLRGEKLNNKIIELIGD</sequence>
<evidence type="ECO:0000259" key="5">
    <source>
        <dbReference type="PROSITE" id="PS51352"/>
    </source>
</evidence>
<dbReference type="InterPro" id="IPR000866">
    <property type="entry name" value="AhpC/TSA"/>
</dbReference>
<organism evidence="6 7">
    <name type="scientific">Winogradskyella marincola</name>
    <dbReference type="NCBI Taxonomy" id="3037795"/>
    <lineage>
        <taxon>Bacteria</taxon>
        <taxon>Pseudomonadati</taxon>
        <taxon>Bacteroidota</taxon>
        <taxon>Flavobacteriia</taxon>
        <taxon>Flavobacteriales</taxon>
        <taxon>Flavobacteriaceae</taxon>
        <taxon>Winogradskyella</taxon>
    </lineage>
</organism>
<dbReference type="PANTHER" id="PTHR42852">
    <property type="entry name" value="THIOL:DISULFIDE INTERCHANGE PROTEIN DSBE"/>
    <property type="match status" value="1"/>
</dbReference>
<dbReference type="InterPro" id="IPR025380">
    <property type="entry name" value="DUF4369"/>
</dbReference>
<dbReference type="InterPro" id="IPR013766">
    <property type="entry name" value="Thioredoxin_domain"/>
</dbReference>
<feature type="domain" description="Thioredoxin" evidence="5">
    <location>
        <begin position="195"/>
        <end position="333"/>
    </location>
</feature>
<dbReference type="PROSITE" id="PS51352">
    <property type="entry name" value="THIOREDOXIN_2"/>
    <property type="match status" value="1"/>
</dbReference>